<reference evidence="3 4" key="2">
    <citation type="submission" date="2015-05" db="EMBL/GenBank/DDBJ databases">
        <title>Distinctive expansion of gene families associated with plant cell wall degradation and secondary metabolism in the genomes of grapevine trunk pathogens.</title>
        <authorList>
            <person name="Lawrence D.P."/>
            <person name="Travadon R."/>
            <person name="Rolshausen P.E."/>
            <person name="Baumgartner K."/>
        </authorList>
    </citation>
    <scope>NUCLEOTIDE SEQUENCE [LARGE SCALE GENOMIC DNA]</scope>
    <source>
        <strain evidence="3">DS831</strain>
    </source>
</reference>
<evidence type="ECO:0000256" key="1">
    <source>
        <dbReference type="SAM" id="Coils"/>
    </source>
</evidence>
<organism evidence="3 4">
    <name type="scientific">Diplodia seriata</name>
    <dbReference type="NCBI Taxonomy" id="420778"/>
    <lineage>
        <taxon>Eukaryota</taxon>
        <taxon>Fungi</taxon>
        <taxon>Dikarya</taxon>
        <taxon>Ascomycota</taxon>
        <taxon>Pezizomycotina</taxon>
        <taxon>Dothideomycetes</taxon>
        <taxon>Dothideomycetes incertae sedis</taxon>
        <taxon>Botryosphaeriales</taxon>
        <taxon>Botryosphaeriaceae</taxon>
        <taxon>Diplodia</taxon>
    </lineage>
</organism>
<dbReference type="Proteomes" id="UP000034182">
    <property type="component" value="Unassembled WGS sequence"/>
</dbReference>
<evidence type="ECO:0000256" key="2">
    <source>
        <dbReference type="SAM" id="MobiDB-lite"/>
    </source>
</evidence>
<feature type="compositionally biased region" description="Polar residues" evidence="2">
    <location>
        <begin position="21"/>
        <end position="35"/>
    </location>
</feature>
<dbReference type="EMBL" id="LAQI01000101">
    <property type="protein sequence ID" value="KKY20329.1"/>
    <property type="molecule type" value="Genomic_DNA"/>
</dbReference>
<evidence type="ECO:0000313" key="4">
    <source>
        <dbReference type="Proteomes" id="UP000034182"/>
    </source>
</evidence>
<name>A0A0G2ECX7_9PEZI</name>
<dbReference type="AlphaFoldDB" id="A0A0G2ECX7"/>
<gene>
    <name evidence="3" type="ORF">UCDDS831_g04818</name>
</gene>
<comment type="caution">
    <text evidence="3">The sequence shown here is derived from an EMBL/GenBank/DDBJ whole genome shotgun (WGS) entry which is preliminary data.</text>
</comment>
<feature type="coiled-coil region" evidence="1">
    <location>
        <begin position="101"/>
        <end position="255"/>
    </location>
</feature>
<sequence>MDACVQGQSYVLPEQSCYIQDQHQGSPSIKKQSLGNVPPRKGPSGPKPDSAKEGQLHSLNTQAGPARITKAGAATKQARGITKATKEVARRESCEAEVARLRSAEQEHDAALKAAKKANLNASTKLQQLQGANEELNVRIQQLEACLSDTSHEVKELQRDKKIAAIVCSKTEKKIEMLEADKKSLVVSHDDAQQKASQELSSTKIKLTEMQRDLEHANQLIERLNTEVSQKGHDLEEQKDRVAQLLRDNEETLAKYNDIDGEISKLGPSLEKPLAELTHSVKELLEQQATKDSVEDIAQRIGNIPSLLSDEHVDFNNLQVTLQSLNDFKAAVDQELRNALARIHEEEQKRRALSEVELGLRQEVMELKTGIQ</sequence>
<feature type="region of interest" description="Disordered" evidence="2">
    <location>
        <begin position="21"/>
        <end position="87"/>
    </location>
</feature>
<accession>A0A0G2ECX7</accession>
<protein>
    <submittedName>
        <fullName evidence="3">Uncharacterized protein</fullName>
    </submittedName>
</protein>
<reference evidence="3 4" key="1">
    <citation type="submission" date="2015-03" db="EMBL/GenBank/DDBJ databases">
        <authorList>
            <person name="Morales-Cruz A."/>
            <person name="Amrine K.C."/>
            <person name="Cantu D."/>
        </authorList>
    </citation>
    <scope>NUCLEOTIDE SEQUENCE [LARGE SCALE GENOMIC DNA]</scope>
    <source>
        <strain evidence="3">DS831</strain>
    </source>
</reference>
<keyword evidence="1" id="KW-0175">Coiled coil</keyword>
<feature type="coiled-coil region" evidence="1">
    <location>
        <begin position="329"/>
        <end position="356"/>
    </location>
</feature>
<proteinExistence type="predicted"/>
<evidence type="ECO:0000313" key="3">
    <source>
        <dbReference type="EMBL" id="KKY20329.1"/>
    </source>
</evidence>